<dbReference type="PROSITE" id="PS51257">
    <property type="entry name" value="PROKAR_LIPOPROTEIN"/>
    <property type="match status" value="1"/>
</dbReference>
<dbReference type="InterPro" id="IPR021242">
    <property type="entry name" value="DUF2799"/>
</dbReference>
<gene>
    <name evidence="2" type="ORF">H2O73_19485</name>
</gene>
<dbReference type="Proteomes" id="UP000571701">
    <property type="component" value="Unassembled WGS sequence"/>
</dbReference>
<dbReference type="Pfam" id="PF10973">
    <property type="entry name" value="DUF2799"/>
    <property type="match status" value="1"/>
</dbReference>
<feature type="signal peptide" evidence="1">
    <location>
        <begin position="1"/>
        <end position="21"/>
    </location>
</feature>
<comment type="caution">
    <text evidence="2">The sequence shown here is derived from an EMBL/GenBank/DDBJ whole genome shotgun (WGS) entry which is preliminary data.</text>
</comment>
<accession>A0A7W2FUM7</accession>
<keyword evidence="1" id="KW-0732">Signal</keyword>
<keyword evidence="3" id="KW-1185">Reference proteome</keyword>
<reference evidence="2 3" key="1">
    <citation type="submission" date="2020-07" db="EMBL/GenBank/DDBJ databases">
        <title>Vibrio marinisediminis sp. nov., isolated from marine sediment.</title>
        <authorList>
            <person name="Ji X."/>
        </authorList>
    </citation>
    <scope>NUCLEOTIDE SEQUENCE [LARGE SCALE GENOMIC DNA]</scope>
    <source>
        <strain evidence="2 3">404</strain>
    </source>
</reference>
<feature type="chain" id="PRO_5030808071" evidence="1">
    <location>
        <begin position="22"/>
        <end position="115"/>
    </location>
</feature>
<proteinExistence type="predicted"/>
<organism evidence="2 3">
    <name type="scientific">Vibrio marinisediminis</name>
    <dbReference type="NCBI Taxonomy" id="2758441"/>
    <lineage>
        <taxon>Bacteria</taxon>
        <taxon>Pseudomonadati</taxon>
        <taxon>Pseudomonadota</taxon>
        <taxon>Gammaproteobacteria</taxon>
        <taxon>Vibrionales</taxon>
        <taxon>Vibrionaceae</taxon>
        <taxon>Vibrio</taxon>
    </lineage>
</organism>
<evidence type="ECO:0000313" key="2">
    <source>
        <dbReference type="EMBL" id="MBA5764546.1"/>
    </source>
</evidence>
<dbReference type="EMBL" id="JACFYF010000024">
    <property type="protein sequence ID" value="MBA5764546.1"/>
    <property type="molecule type" value="Genomic_DNA"/>
</dbReference>
<protein>
    <submittedName>
        <fullName evidence="2">DUF2799 domain-containing protein</fullName>
    </submittedName>
</protein>
<evidence type="ECO:0000256" key="1">
    <source>
        <dbReference type="SAM" id="SignalP"/>
    </source>
</evidence>
<evidence type="ECO:0000313" key="3">
    <source>
        <dbReference type="Proteomes" id="UP000571701"/>
    </source>
</evidence>
<dbReference type="AlphaFoldDB" id="A0A7W2FUM7"/>
<dbReference type="RefSeq" id="WP_182110595.1">
    <property type="nucleotide sequence ID" value="NZ_JACFYF010000024.1"/>
</dbReference>
<name>A0A7W2FUM7_9VIBR</name>
<sequence length="115" mass="13005">MKWKTLLFGLVLVGCSSQITATLSDDVASWQRYGEQRASDGHIVQSEQKLVMHSLSGVVTAEQYLAYLDGYQVGKEKYCAQSASMLGRIGKPYRGICDDINPFFRSDYNNARREW</sequence>